<dbReference type="OrthoDB" id="419317at2759"/>
<keyword evidence="1" id="KW-1185">Reference proteome</keyword>
<evidence type="ECO:0000313" key="2">
    <source>
        <dbReference type="RefSeq" id="XP_028284770.1"/>
    </source>
</evidence>
<protein>
    <submittedName>
        <fullName evidence="2">Probable E3 ubiquitin-protein ligase ARI7</fullName>
    </submittedName>
</protein>
<dbReference type="AlphaFoldDB" id="A0A6P7K5Y4"/>
<dbReference type="RefSeq" id="XP_028284770.1">
    <property type="nucleotide sequence ID" value="XM_028428969.1"/>
</dbReference>
<name>A0A6P7K5Y4_9TELE</name>
<sequence length="262" mass="29816">MDANESTRPERCYDPQDSRFTFVEEEDHLDFSCESFASRRAQMSCGHAVTPVSLTNWCLMLLDQGKSRFVCGYPGCDAVWPLEEVCKMALLTPDEVEHCKKTLALNASRNNCKAQTCPGCMSSVVREEDSNLRVRCKTCTAKRGRTFEFCWQCLKEWKGPRRRSDRCDNEGCHNPALRTLAACPEMTFELKGVKCPSIRSCPVCGALLEHSKKMCNYVDCPRCEVEFCFICLKLSNECSQPCCVAARQTSIPVWKNMMYTHF</sequence>
<dbReference type="InParanoid" id="A0A6P7K5Y4"/>
<reference evidence="2" key="1">
    <citation type="submission" date="2025-08" db="UniProtKB">
        <authorList>
            <consortium name="RefSeq"/>
        </authorList>
    </citation>
    <scope>IDENTIFICATION</scope>
</reference>
<dbReference type="GeneID" id="114450687"/>
<dbReference type="Proteomes" id="UP000515145">
    <property type="component" value="Chromosome 18"/>
</dbReference>
<proteinExistence type="predicted"/>
<gene>
    <name evidence="2" type="primary">LOC114450687</name>
</gene>
<evidence type="ECO:0000313" key="1">
    <source>
        <dbReference type="Proteomes" id="UP000515145"/>
    </source>
</evidence>
<accession>A0A6P7K5Y4</accession>
<organism evidence="1 2">
    <name type="scientific">Parambassis ranga</name>
    <name type="common">Indian glassy fish</name>
    <dbReference type="NCBI Taxonomy" id="210632"/>
    <lineage>
        <taxon>Eukaryota</taxon>
        <taxon>Metazoa</taxon>
        <taxon>Chordata</taxon>
        <taxon>Craniata</taxon>
        <taxon>Vertebrata</taxon>
        <taxon>Euteleostomi</taxon>
        <taxon>Actinopterygii</taxon>
        <taxon>Neopterygii</taxon>
        <taxon>Teleostei</taxon>
        <taxon>Neoteleostei</taxon>
        <taxon>Acanthomorphata</taxon>
        <taxon>Ovalentaria</taxon>
        <taxon>Ambassidae</taxon>
        <taxon>Parambassis</taxon>
    </lineage>
</organism>